<keyword evidence="3" id="KW-1185">Reference proteome</keyword>
<dbReference type="OrthoDB" id="4232400at2759"/>
<reference evidence="2 3" key="1">
    <citation type="submission" date="2016-04" db="EMBL/GenBank/DDBJ databases">
        <title>A degradative enzymes factory behind the ericoid mycorrhizal symbiosis.</title>
        <authorList>
            <consortium name="DOE Joint Genome Institute"/>
            <person name="Martino E."/>
            <person name="Morin E."/>
            <person name="Grelet G."/>
            <person name="Kuo A."/>
            <person name="Kohler A."/>
            <person name="Daghino S."/>
            <person name="Barry K."/>
            <person name="Choi C."/>
            <person name="Cichocki N."/>
            <person name="Clum A."/>
            <person name="Copeland A."/>
            <person name="Hainaut M."/>
            <person name="Haridas S."/>
            <person name="Labutti K."/>
            <person name="Lindquist E."/>
            <person name="Lipzen A."/>
            <person name="Khouja H.-R."/>
            <person name="Murat C."/>
            <person name="Ohm R."/>
            <person name="Olson A."/>
            <person name="Spatafora J."/>
            <person name="Veneault-Fourrey C."/>
            <person name="Henrissat B."/>
            <person name="Grigoriev I."/>
            <person name="Martin F."/>
            <person name="Perotto S."/>
        </authorList>
    </citation>
    <scope>NUCLEOTIDE SEQUENCE [LARGE SCALE GENOMIC DNA]</scope>
    <source>
        <strain evidence="2 3">E</strain>
    </source>
</reference>
<evidence type="ECO:0000313" key="2">
    <source>
        <dbReference type="EMBL" id="PMD49323.1"/>
    </source>
</evidence>
<feature type="compositionally biased region" description="Low complexity" evidence="1">
    <location>
        <begin position="1"/>
        <end position="35"/>
    </location>
</feature>
<sequence>MPSNTSNTNKQSTSTSDSSTKASSNSSSGEKSQNQMIKDAGFSNMNRFMQSYNLKMHDDDDLREAKAILDGLRKVDGAGRKQ</sequence>
<dbReference type="Proteomes" id="UP000235371">
    <property type="component" value="Unassembled WGS sequence"/>
</dbReference>
<organism evidence="2 3">
    <name type="scientific">Hyaloscypha bicolor E</name>
    <dbReference type="NCBI Taxonomy" id="1095630"/>
    <lineage>
        <taxon>Eukaryota</taxon>
        <taxon>Fungi</taxon>
        <taxon>Dikarya</taxon>
        <taxon>Ascomycota</taxon>
        <taxon>Pezizomycotina</taxon>
        <taxon>Leotiomycetes</taxon>
        <taxon>Helotiales</taxon>
        <taxon>Hyaloscyphaceae</taxon>
        <taxon>Hyaloscypha</taxon>
        <taxon>Hyaloscypha bicolor</taxon>
    </lineage>
</organism>
<accession>A0A2J6SEZ7</accession>
<evidence type="ECO:0000256" key="1">
    <source>
        <dbReference type="SAM" id="MobiDB-lite"/>
    </source>
</evidence>
<dbReference type="AlphaFoldDB" id="A0A2J6SEZ7"/>
<feature type="region of interest" description="Disordered" evidence="1">
    <location>
        <begin position="1"/>
        <end position="42"/>
    </location>
</feature>
<proteinExistence type="predicted"/>
<protein>
    <submittedName>
        <fullName evidence="2">Uncharacterized protein</fullName>
    </submittedName>
</protein>
<gene>
    <name evidence="2" type="ORF">K444DRAFT_622882</name>
</gene>
<dbReference type="RefSeq" id="XP_024726227.1">
    <property type="nucleotide sequence ID" value="XM_024882189.1"/>
</dbReference>
<name>A0A2J6SEZ7_9HELO</name>
<dbReference type="EMBL" id="KZ613921">
    <property type="protein sequence ID" value="PMD49323.1"/>
    <property type="molecule type" value="Genomic_DNA"/>
</dbReference>
<dbReference type="InParanoid" id="A0A2J6SEZ7"/>
<dbReference type="GeneID" id="36590266"/>
<evidence type="ECO:0000313" key="3">
    <source>
        <dbReference type="Proteomes" id="UP000235371"/>
    </source>
</evidence>